<reference evidence="1 2" key="2">
    <citation type="submission" date="2020-04" db="EMBL/GenBank/DDBJ databases">
        <authorList>
            <person name="Fomenkov A."/>
            <person name="Anton B.P."/>
            <person name="Roberts R.J."/>
        </authorList>
    </citation>
    <scope>NUCLEOTIDE SEQUENCE [LARGE SCALE GENOMIC DNA]</scope>
    <source>
        <strain evidence="1 2">S2</strain>
    </source>
</reference>
<organism evidence="1 2">
    <name type="scientific">Priestia megaterium</name>
    <name type="common">Bacillus megaterium</name>
    <dbReference type="NCBI Taxonomy" id="1404"/>
    <lineage>
        <taxon>Bacteria</taxon>
        <taxon>Bacillati</taxon>
        <taxon>Bacillota</taxon>
        <taxon>Bacilli</taxon>
        <taxon>Bacillales</taxon>
        <taxon>Bacillaceae</taxon>
        <taxon>Priestia</taxon>
    </lineage>
</organism>
<reference evidence="1 2" key="1">
    <citation type="submission" date="2020-04" db="EMBL/GenBank/DDBJ databases">
        <title>Genome-Wide Identification of 5-Methylcytosine Sites in Bacterial Genomes By High-Throughput Sequencing of MspJI Restriction Fragments.</title>
        <authorList>
            <person name="Wu V."/>
        </authorList>
    </citation>
    <scope>NUCLEOTIDE SEQUENCE [LARGE SCALE GENOMIC DNA]</scope>
    <source>
        <strain evidence="1 2">S2</strain>
    </source>
</reference>
<dbReference type="EMBL" id="CP051128">
    <property type="protein sequence ID" value="QIZ08229.1"/>
    <property type="molecule type" value="Genomic_DNA"/>
</dbReference>
<dbReference type="AlphaFoldDB" id="A0A6H1P3T9"/>
<evidence type="ECO:0000313" key="1">
    <source>
        <dbReference type="EMBL" id="QIZ08229.1"/>
    </source>
</evidence>
<protein>
    <submittedName>
        <fullName evidence="1">Uncharacterized protein</fullName>
    </submittedName>
</protein>
<name>A0A6H1P3T9_PRIMG</name>
<sequence>MANRTLKLSNVSIYQHRAGNIIVTLDNKIIGGVSSDPNSVRYNEKLFNTFKALLVAEGKWHE</sequence>
<accession>A0A6H1P3T9</accession>
<dbReference type="Proteomes" id="UP000501868">
    <property type="component" value="Chromosome"/>
</dbReference>
<proteinExistence type="predicted"/>
<evidence type="ECO:0000313" key="2">
    <source>
        <dbReference type="Proteomes" id="UP000501868"/>
    </source>
</evidence>
<gene>
    <name evidence="1" type="ORF">HFZ78_17080</name>
</gene>